<dbReference type="SUPFAM" id="SSF54368">
    <property type="entry name" value="Glutamine synthetase, N-terminal domain"/>
    <property type="match status" value="1"/>
</dbReference>
<keyword evidence="3" id="KW-0436">Ligase</keyword>
<evidence type="ECO:0000256" key="1">
    <source>
        <dbReference type="ARBA" id="ARBA00001946"/>
    </source>
</evidence>
<dbReference type="EMBL" id="FNED01000013">
    <property type="protein sequence ID" value="SDJ19152.1"/>
    <property type="molecule type" value="Genomic_DNA"/>
</dbReference>
<evidence type="ECO:0000256" key="7">
    <source>
        <dbReference type="PROSITE-ProRule" id="PRU01330"/>
    </source>
</evidence>
<dbReference type="GO" id="GO:0004356">
    <property type="term" value="F:glutamine synthetase activity"/>
    <property type="evidence" value="ECO:0007669"/>
    <property type="project" value="InterPro"/>
</dbReference>
<evidence type="ECO:0000256" key="5">
    <source>
        <dbReference type="ARBA" id="ARBA00022840"/>
    </source>
</evidence>
<dbReference type="GO" id="GO:0005524">
    <property type="term" value="F:ATP binding"/>
    <property type="evidence" value="ECO:0007669"/>
    <property type="project" value="UniProtKB-KW"/>
</dbReference>
<evidence type="ECO:0000256" key="3">
    <source>
        <dbReference type="ARBA" id="ARBA00022598"/>
    </source>
</evidence>
<dbReference type="Proteomes" id="UP000182836">
    <property type="component" value="Unassembled WGS sequence"/>
</dbReference>
<accession>A0A1G8RQD2</accession>
<dbReference type="Gene3D" id="3.10.20.70">
    <property type="entry name" value="Glutamine synthetase, N-terminal domain"/>
    <property type="match status" value="1"/>
</dbReference>
<dbReference type="PANTHER" id="PTHR43785">
    <property type="entry name" value="GAMMA-GLUTAMYLPUTRESCINE SYNTHETASE"/>
    <property type="match status" value="1"/>
</dbReference>
<protein>
    <submittedName>
        <fullName evidence="11">L-glutamine synthetase</fullName>
    </submittedName>
</protein>
<dbReference type="GeneID" id="42305774"/>
<evidence type="ECO:0000313" key="11">
    <source>
        <dbReference type="EMBL" id="SDJ19152.1"/>
    </source>
</evidence>
<name>A0A1G8RQD2_ANEMI</name>
<dbReference type="InterPro" id="IPR014746">
    <property type="entry name" value="Gln_synth/guanido_kin_cat_dom"/>
</dbReference>
<dbReference type="InterPro" id="IPR008146">
    <property type="entry name" value="Gln_synth_cat_dom"/>
</dbReference>
<keyword evidence="6" id="KW-0460">Magnesium</keyword>
<dbReference type="Pfam" id="PF00120">
    <property type="entry name" value="Gln-synt_C"/>
    <property type="match status" value="1"/>
</dbReference>
<reference evidence="11 12" key="1">
    <citation type="submission" date="2016-10" db="EMBL/GenBank/DDBJ databases">
        <authorList>
            <person name="de Groot N.N."/>
        </authorList>
    </citation>
    <scope>NUCLEOTIDE SEQUENCE [LARGE SCALE GENOMIC DNA]</scope>
    <source>
        <strain evidence="11 12">DSM 2895</strain>
    </source>
</reference>
<dbReference type="PROSITE" id="PS51987">
    <property type="entry name" value="GS_CATALYTIC"/>
    <property type="match status" value="1"/>
</dbReference>
<evidence type="ECO:0000256" key="6">
    <source>
        <dbReference type="ARBA" id="ARBA00022842"/>
    </source>
</evidence>
<dbReference type="OrthoDB" id="9807095at2"/>
<dbReference type="SMART" id="SM01230">
    <property type="entry name" value="Gln-synt_C"/>
    <property type="match status" value="1"/>
</dbReference>
<gene>
    <name evidence="11" type="ORF">SAMN04487909_11392</name>
</gene>
<evidence type="ECO:0000313" key="12">
    <source>
        <dbReference type="Proteomes" id="UP000182836"/>
    </source>
</evidence>
<dbReference type="SUPFAM" id="SSF55931">
    <property type="entry name" value="Glutamine synthetase/guanido kinase"/>
    <property type="match status" value="1"/>
</dbReference>
<evidence type="ECO:0000259" key="10">
    <source>
        <dbReference type="PROSITE" id="PS51987"/>
    </source>
</evidence>
<dbReference type="PANTHER" id="PTHR43785:SF12">
    <property type="entry name" value="TYPE-1 GLUTAMINE SYNTHETASE 2"/>
    <property type="match status" value="1"/>
</dbReference>
<feature type="domain" description="GS beta-grasp" evidence="9">
    <location>
        <begin position="28"/>
        <end position="121"/>
    </location>
</feature>
<dbReference type="PROSITE" id="PS51986">
    <property type="entry name" value="GS_BETA_GRASP"/>
    <property type="match status" value="1"/>
</dbReference>
<dbReference type="GO" id="GO:0006542">
    <property type="term" value="P:glutamine biosynthetic process"/>
    <property type="evidence" value="ECO:0007669"/>
    <property type="project" value="InterPro"/>
</dbReference>
<keyword evidence="4" id="KW-0547">Nucleotide-binding</keyword>
<dbReference type="AlphaFoldDB" id="A0A1G8RQD2"/>
<feature type="domain" description="GS catalytic" evidence="10">
    <location>
        <begin position="128"/>
        <end position="450"/>
    </location>
</feature>
<organism evidence="11 12">
    <name type="scientific">Aneurinibacillus migulanus</name>
    <name type="common">Bacillus migulanus</name>
    <dbReference type="NCBI Taxonomy" id="47500"/>
    <lineage>
        <taxon>Bacteria</taxon>
        <taxon>Bacillati</taxon>
        <taxon>Bacillota</taxon>
        <taxon>Bacilli</taxon>
        <taxon>Bacillales</taxon>
        <taxon>Paenibacillaceae</taxon>
        <taxon>Aneurinibacillus group</taxon>
        <taxon>Aneurinibacillus</taxon>
    </lineage>
</organism>
<dbReference type="InterPro" id="IPR036651">
    <property type="entry name" value="Gln_synt_N_sf"/>
</dbReference>
<dbReference type="InterPro" id="IPR027303">
    <property type="entry name" value="Gln_synth_gly_rich_site"/>
</dbReference>
<dbReference type="Gene3D" id="3.30.590.10">
    <property type="entry name" value="Glutamine synthetase/guanido kinase, catalytic domain"/>
    <property type="match status" value="1"/>
</dbReference>
<dbReference type="PROSITE" id="PS00181">
    <property type="entry name" value="GLNA_ATP"/>
    <property type="match status" value="1"/>
</dbReference>
<dbReference type="InterPro" id="IPR008147">
    <property type="entry name" value="Gln_synt_N"/>
</dbReference>
<comment type="cofactor">
    <cofactor evidence="1">
        <name>Mg(2+)</name>
        <dbReference type="ChEBI" id="CHEBI:18420"/>
    </cofactor>
</comment>
<dbReference type="RefSeq" id="WP_052811803.1">
    <property type="nucleotide sequence ID" value="NZ_BJOA01000145.1"/>
</dbReference>
<sequence length="450" mass="49906">MSISADTITNEEVRLFSTEQIVKKLEEKGMKYVRLLYSDIHGYPRGKDIPLDFFRTITEEGQAFCYSNLVDGLDGSPLNAPGMPDRGFPDMRAMPDLSTLAVIPWEKDTVQCLVDLVDNNGKPVDISPREFLKRATTLFNDSLGLTPVLAHELEFYLLQKGENGWKRYSDQAGMIYTVGYRADELGLMQKFLEAGKILNLGVTAANREHGGGQFEVNMIHGKAVSSADRAFSFKNMIKEVAACNGLLATFMGKPFNNQPGSGFHLHLSLMNQQDKNVFSDSSATDGLSEMAKHFIAGVLHHAPALTAFLAPTINAYKRLIPNNIAPVSTDWGYDNRNVLVRIPPERGLGSRLEIRAGDGAANPYLISAVCLLAGYDGIIRKIELQPVEVKGNSLPRTLTESLEELYADKALCELIGNSMITAYSAVKTAEIERYQQYVTDWELKEYVQHL</sequence>
<proteinExistence type="inferred from homology"/>
<evidence type="ECO:0000256" key="2">
    <source>
        <dbReference type="ARBA" id="ARBA00009897"/>
    </source>
</evidence>
<evidence type="ECO:0000256" key="8">
    <source>
        <dbReference type="RuleBase" id="RU000384"/>
    </source>
</evidence>
<comment type="similarity">
    <text evidence="2 7 8">Belongs to the glutamine synthetase family.</text>
</comment>
<evidence type="ECO:0000259" key="9">
    <source>
        <dbReference type="PROSITE" id="PS51986"/>
    </source>
</evidence>
<keyword evidence="5" id="KW-0067">ATP-binding</keyword>
<evidence type="ECO:0000256" key="4">
    <source>
        <dbReference type="ARBA" id="ARBA00022741"/>
    </source>
</evidence>